<dbReference type="InterPro" id="IPR029063">
    <property type="entry name" value="SAM-dependent_MTases_sf"/>
</dbReference>
<dbReference type="InterPro" id="IPR020807">
    <property type="entry name" value="PKS_DH"/>
</dbReference>
<dbReference type="PROSITE" id="PS52019">
    <property type="entry name" value="PKS_MFAS_DH"/>
    <property type="match status" value="1"/>
</dbReference>
<evidence type="ECO:0000259" key="12">
    <source>
        <dbReference type="PROSITE" id="PS52004"/>
    </source>
</evidence>
<dbReference type="SUPFAM" id="SSF53335">
    <property type="entry name" value="S-adenosyl-L-methionine-dependent methyltransferases"/>
    <property type="match status" value="1"/>
</dbReference>
<organism evidence="14 15">
    <name type="scientific">Methylomonas koyamae</name>
    <dbReference type="NCBI Taxonomy" id="702114"/>
    <lineage>
        <taxon>Bacteria</taxon>
        <taxon>Pseudomonadati</taxon>
        <taxon>Pseudomonadota</taxon>
        <taxon>Gammaproteobacteria</taxon>
        <taxon>Methylococcales</taxon>
        <taxon>Methylococcaceae</taxon>
        <taxon>Methylomonas</taxon>
    </lineage>
</organism>
<dbReference type="SMART" id="SM00825">
    <property type="entry name" value="PKS_KS"/>
    <property type="match status" value="1"/>
</dbReference>
<dbReference type="InterPro" id="IPR016035">
    <property type="entry name" value="Acyl_Trfase/lysoPLipase"/>
</dbReference>
<dbReference type="Pfam" id="PF00107">
    <property type="entry name" value="ADH_zinc_N"/>
    <property type="match status" value="1"/>
</dbReference>
<dbReference type="Pfam" id="PF00550">
    <property type="entry name" value="PP-binding"/>
    <property type="match status" value="2"/>
</dbReference>
<dbReference type="InterPro" id="IPR013217">
    <property type="entry name" value="Methyltransf_12"/>
</dbReference>
<feature type="domain" description="PKS/mFAS DH" evidence="13">
    <location>
        <begin position="1035"/>
        <end position="1297"/>
    </location>
</feature>
<dbReference type="InterPro" id="IPR014030">
    <property type="entry name" value="Ketoacyl_synth_N"/>
</dbReference>
<feature type="domain" description="Ketosynthase family 3 (KS3)" evidence="12">
    <location>
        <begin position="159"/>
        <end position="577"/>
    </location>
</feature>
<dbReference type="SUPFAM" id="SSF50129">
    <property type="entry name" value="GroES-like"/>
    <property type="match status" value="1"/>
</dbReference>
<sequence length="2612" mass="283846">MLHFHVHHGAEVVKPIADYWPDDVENQGYGILVRYSMAGAERYCQDAKVADTTGDAAFTAKIVDEAIRTILGESRKSMFAPDRALMEMGLDSLDLLELRSRLSKQLGLQLEPMFFFSYGTANAIKAYFNGDFAKPTAMRPLLGLTESVATEKLTAQQRPFDVAIVGMACRFPGGVRSADGFWQYLRAGLHGIGQVPPERWDYRSYQPDANPYGGFIDDVDRFDAEFFNVTPREARLIDPQHRLLLETAWETFEQAGINPRSAQQTGVFVGLSGHDYELLAAERNRDRHYDVYHAIGNSAAMAAGRLAYFFGFNGPAVSVDTACSSSLLAVRQACESLRRSDCRLALAGGVNLMLAPDLTMAFSKSGMLAADGRCKTFDAEADGYVRSEGCGLVLLKPLADAVRDRDQIFAVIKGGAVNQDGASNGITAPNGLAQEALMRQALIDAELPAVAVSVLEAHGTGTPLGDPIEIASVAKIYGEGRTADNPLVIGSVKTNIGHTEAAAGVAGLIKLCLALKHRFIPPHLHFKHLNPRIPLAEIPATVPLEGMDWPKQADRPRTAAISAFGFSGTNVHMIIAEAEETESPEAIDLACVLPLSAQTPEALQALVQDYKQYLTAGKSLNLLNIAATAATGRQHFGQRLAVAAANSEQLLEKLNHCDQAGYSIRARPETAFLFTGQGAQYLQMARGLYASRSYFRQVFDECSELFAAYLDCSIVDVLFGEDGSEPKLQQTGLTQPALFTLEYALAKQWQQWGVEPDVMIGHSIGEYVAACLAGVFDLNQAVMLVAQRGQLMQALPANGKMAAVNCRQAQLAPFLNAGEDVVIACFNAPERLVVSGSASGVDCLLERLTQAGFSASELKVSHAFHSPLMLGALPEFSLALAQVQFNQPAIRIISTLSGQEVSDQMSHADYWLRQIVEPVDFTGAINALRLTSHEQVLLEVGPRSVLTSLAKQVAGQTENILCLPALDPGVDDDLRVAENVGRFYELGLNIDWQAFYRSLPYSKVSLPTYPFQRQRYWLDDVYQTKPAALSAAYCHPLLGQAISSPLADEYQASLGLSDLAWLAGHAIDEEVILPMAAYLEMAVAAAGTGLALKEIVVAKACAVSETALTLHTVKQADNITIYSRQDGDWRQHFSCSVAAVESRETGDRRLDTLQIQGQLQTLSKDDFYRQQALRGYRFGGCFQSLEQLYQGRDSALAYASCNQPGAGYRLHPVLLDAAIQCALMLLPRDGVQRYMPFSIERFALWGQPGSALWSLAKLVKRYDDALLVDIDIYDSEGLAIAALNGVMLKRVAARAAQASLAIMDGLYRIQWQHQEAAAGKSEVISTLRQEFAQGLSFEAVKGTGGRLNQVAVGYFLQALEQLGMEPSRVYADSADLMASSGVQRRFSRLFERMLAILREAGCIDVVDGGWRFRRTLPSSARALAERLRLEYPALAAEVDLLARCGEQLASVWRGERDPLPLIFPADNPSAITDFYRHSPSFAVLNQALAVAVAQLARGTATTNACRILEIGAGTGSATYHILNALEAERCRYTFTDVSRYFTEQAKQAFAGHVFVDYRILDIAADPQAQGFAAQSFDIVIASNVLHATTDLHRTLSHCRQLLAGGGHLVLLEGVEATPWIDAVFGLTEGWWAFNDNLRRDYPLLNSRQWQQALQDLGLEAECLVADHQDAPFKQALVLASAPKPVAKTWLVAGDQNGLAEQLSRVLEQQGIACFRLVEGEQFKPLSAKQFQINLEQADDYGQAIAAIERRQRIDIVVNCWPLSLSAAESRSGELLMENTRFMSVGALALIQAFLAGERPPSLLCHVTRHSQSIDQQDQSTCPEAATLWGINKVSLLEHPELNSVVADLDDQPASAALLIQDLLQGALESQQVYRNGQRFVPRLAAIDQRNGAESQRTWRVTEANAGAIDALRLVEVAKTALGPHQVEIKVQHAGLNFIDVMDVLGLLPFEREGLGMECVGVISRCGAEVVDFSVGQRVIALAEGAFTDELIVDAFCVAALPDTIPSLAAATLPVAFVTASHALLQVAKLQPGQRVLIHAAAGGTGMAAVQVALAAGAEVYATASVAKWPQVRQLGVELVMNSRDLSFVEQVKQASGGEGVDVVFNSLTGDFIPAGLSLLKAGGCFLEIGKRELLTDEQLAALAPAVDYRPVDVRVLCQSQPRIIQQLLQTVIAHIERQTYRPLPYTGFEWPQMQHAFRFMQQAKHVGKIVLTNQANVDDFVCDANASYLITGGLKGLGLYSARWLVEKGAKRLFLLGRSVPTKANEAKITELRARGAEVEVLIADVSDEAAMQAVFQRIRQTGRPLKGIVHSVGVLSDGALRQQNWQRYRTVLEPKITGAWLLHRLSQADNLDFFLMYSSVASLLGSAGQSNHAAANAFLDALAAYRRARGLAGQSINWCGWSEIGSAAELKLSDRIRKGLADISPAQGGLILNEALKRNEVQLAALPIDWPVFLADAPMREFFAAFGTAAPAIETVPVANSGQFDAQALRRLSEADRGHKLKQFLTTELAAVLGMDVAQLNALSQRHSGFFDLGLDSLTSVEFKNKINQGLAVKLPASAIFDFPTIQALSGHLMTLLANDERVAGTTETAGDELEGLSLEQAAELLAKELG</sequence>
<dbReference type="InterPro" id="IPR020843">
    <property type="entry name" value="ER"/>
</dbReference>
<dbReference type="InterPro" id="IPR049900">
    <property type="entry name" value="PKS_mFAS_DH"/>
</dbReference>
<evidence type="ECO:0000256" key="2">
    <source>
        <dbReference type="ARBA" id="ARBA00006484"/>
    </source>
</evidence>
<dbReference type="SMART" id="SM00826">
    <property type="entry name" value="PKS_DH"/>
    <property type="match status" value="1"/>
</dbReference>
<evidence type="ECO:0000313" key="14">
    <source>
        <dbReference type="EMBL" id="OAI19489.1"/>
    </source>
</evidence>
<dbReference type="Gene3D" id="3.40.50.150">
    <property type="entry name" value="Vaccinia Virus protein VP39"/>
    <property type="match status" value="1"/>
</dbReference>
<dbReference type="InterPro" id="IPR013968">
    <property type="entry name" value="PKS_KR"/>
</dbReference>
<evidence type="ECO:0008006" key="16">
    <source>
        <dbReference type="Google" id="ProtNLM"/>
    </source>
</evidence>
<dbReference type="SMART" id="SM00822">
    <property type="entry name" value="PKS_KR"/>
    <property type="match status" value="1"/>
</dbReference>
<dbReference type="InterPro" id="IPR057326">
    <property type="entry name" value="KR_dom"/>
</dbReference>
<dbReference type="FunFam" id="3.40.50.720:FF:000209">
    <property type="entry name" value="Polyketide synthase Pks12"/>
    <property type="match status" value="1"/>
</dbReference>
<dbReference type="SUPFAM" id="SSF51735">
    <property type="entry name" value="NAD(P)-binding Rossmann-fold domains"/>
    <property type="match status" value="3"/>
</dbReference>
<dbReference type="SMART" id="SM00827">
    <property type="entry name" value="PKS_AT"/>
    <property type="match status" value="1"/>
</dbReference>
<dbReference type="CDD" id="cd05195">
    <property type="entry name" value="enoyl_red"/>
    <property type="match status" value="1"/>
</dbReference>
<keyword evidence="3" id="KW-0596">Phosphopantetheine</keyword>
<dbReference type="EMBL" id="LUUK01000157">
    <property type="protein sequence ID" value="OAI19489.1"/>
    <property type="molecule type" value="Genomic_DNA"/>
</dbReference>
<dbReference type="CDD" id="cd08955">
    <property type="entry name" value="KR_2_FAS_SDR_x"/>
    <property type="match status" value="1"/>
</dbReference>
<keyword evidence="5" id="KW-0808">Transferase</keyword>
<dbReference type="GO" id="GO:0006633">
    <property type="term" value="P:fatty acid biosynthetic process"/>
    <property type="evidence" value="ECO:0007669"/>
    <property type="project" value="UniProtKB-UniPathway"/>
</dbReference>
<dbReference type="SMART" id="SM00823">
    <property type="entry name" value="PKS_PP"/>
    <property type="match status" value="2"/>
</dbReference>
<dbReference type="InterPro" id="IPR018201">
    <property type="entry name" value="Ketoacyl_synth_AS"/>
</dbReference>
<dbReference type="InterPro" id="IPR006162">
    <property type="entry name" value="Ppantetheine_attach_site"/>
</dbReference>
<dbReference type="Gene3D" id="3.40.366.10">
    <property type="entry name" value="Malonyl-Coenzyme A Acyl Carrier Protein, domain 2"/>
    <property type="match status" value="1"/>
</dbReference>
<dbReference type="Proteomes" id="UP000077628">
    <property type="component" value="Unassembled WGS sequence"/>
</dbReference>
<dbReference type="Pfam" id="PF14765">
    <property type="entry name" value="PS-DH"/>
    <property type="match status" value="1"/>
</dbReference>
<dbReference type="Pfam" id="PF00109">
    <property type="entry name" value="ketoacyl-synt"/>
    <property type="match status" value="1"/>
</dbReference>
<dbReference type="FunFam" id="3.40.47.10:FF:000019">
    <property type="entry name" value="Polyketide synthase type I"/>
    <property type="match status" value="1"/>
</dbReference>
<dbReference type="Gene3D" id="3.40.50.720">
    <property type="entry name" value="NAD(P)-binding Rossmann-like Domain"/>
    <property type="match status" value="3"/>
</dbReference>
<dbReference type="Gene3D" id="3.40.47.10">
    <property type="match status" value="1"/>
</dbReference>
<dbReference type="SMART" id="SM01294">
    <property type="entry name" value="PKS_PP_betabranch"/>
    <property type="match status" value="1"/>
</dbReference>
<dbReference type="CDD" id="cd02440">
    <property type="entry name" value="AdoMet_MTases"/>
    <property type="match status" value="1"/>
</dbReference>
<dbReference type="Gene3D" id="3.10.129.110">
    <property type="entry name" value="Polyketide synthase dehydratase"/>
    <property type="match status" value="1"/>
</dbReference>
<dbReference type="RefSeq" id="WP_064028048.1">
    <property type="nucleotide sequence ID" value="NZ_LUUK01000157.1"/>
</dbReference>
<dbReference type="InterPro" id="IPR016036">
    <property type="entry name" value="Malonyl_transacylase_ACP-bd"/>
</dbReference>
<dbReference type="InterPro" id="IPR009081">
    <property type="entry name" value="PP-bd_ACP"/>
</dbReference>
<dbReference type="Pfam" id="PF21089">
    <property type="entry name" value="PKS_DH_N"/>
    <property type="match status" value="1"/>
</dbReference>
<dbReference type="InterPro" id="IPR014031">
    <property type="entry name" value="Ketoacyl_synth_C"/>
</dbReference>
<dbReference type="GO" id="GO:0004312">
    <property type="term" value="F:fatty acid synthase activity"/>
    <property type="evidence" value="ECO:0007669"/>
    <property type="project" value="TreeGrafter"/>
</dbReference>
<evidence type="ECO:0000256" key="4">
    <source>
        <dbReference type="ARBA" id="ARBA00022553"/>
    </source>
</evidence>
<dbReference type="SUPFAM" id="SSF53901">
    <property type="entry name" value="Thiolase-like"/>
    <property type="match status" value="1"/>
</dbReference>
<keyword evidence="15" id="KW-1185">Reference proteome</keyword>
<dbReference type="InterPro" id="IPR036736">
    <property type="entry name" value="ACP-like_sf"/>
</dbReference>
<gene>
    <name evidence="14" type="ORF">A1355_04455</name>
</gene>
<evidence type="ECO:0000256" key="10">
    <source>
        <dbReference type="PROSITE-ProRule" id="PRU01363"/>
    </source>
</evidence>
<evidence type="ECO:0000256" key="5">
    <source>
        <dbReference type="ARBA" id="ARBA00022679"/>
    </source>
</evidence>
<evidence type="ECO:0000256" key="3">
    <source>
        <dbReference type="ARBA" id="ARBA00022450"/>
    </source>
</evidence>
<feature type="domain" description="Carrier" evidence="11">
    <location>
        <begin position="57"/>
        <end position="132"/>
    </location>
</feature>
<dbReference type="PANTHER" id="PTHR43775:SF37">
    <property type="entry name" value="SI:DKEY-61P9.11"/>
    <property type="match status" value="1"/>
</dbReference>
<dbReference type="Pfam" id="PF08242">
    <property type="entry name" value="Methyltransf_12"/>
    <property type="match status" value="1"/>
</dbReference>
<comment type="pathway">
    <text evidence="1">Lipid metabolism; fatty acid biosynthesis.</text>
</comment>
<dbReference type="CDD" id="cd00833">
    <property type="entry name" value="PKS"/>
    <property type="match status" value="1"/>
</dbReference>
<dbReference type="InterPro" id="IPR020841">
    <property type="entry name" value="PKS_Beta-ketoAc_synthase_dom"/>
</dbReference>
<dbReference type="InterPro" id="IPR013149">
    <property type="entry name" value="ADH-like_C"/>
</dbReference>
<dbReference type="UniPathway" id="UPA00094"/>
<comment type="caution">
    <text evidence="14">The sequence shown here is derived from an EMBL/GenBank/DDBJ whole genome shotgun (WGS) entry which is preliminary data.</text>
</comment>
<dbReference type="InterPro" id="IPR014043">
    <property type="entry name" value="Acyl_transferase_dom"/>
</dbReference>
<dbReference type="Gene3D" id="1.10.1200.10">
    <property type="entry name" value="ACP-like"/>
    <property type="match status" value="2"/>
</dbReference>
<feature type="region of interest" description="N-terminal hotdog fold" evidence="10">
    <location>
        <begin position="1035"/>
        <end position="1144"/>
    </location>
</feature>
<dbReference type="Pfam" id="PF00698">
    <property type="entry name" value="Acyl_transf_1"/>
    <property type="match status" value="1"/>
</dbReference>
<protein>
    <recommendedName>
        <fullName evidence="16">Carrier domain-containing protein</fullName>
    </recommendedName>
</protein>
<comment type="function">
    <text evidence="9">Involved in production of the polyketide antibiotic thailandamide.</text>
</comment>
<dbReference type="Gene3D" id="3.90.180.10">
    <property type="entry name" value="Medium-chain alcohol dehydrogenases, catalytic domain"/>
    <property type="match status" value="1"/>
</dbReference>
<dbReference type="InterPro" id="IPR016039">
    <property type="entry name" value="Thiolase-like"/>
</dbReference>
<keyword evidence="8" id="KW-0012">Acyltransferase</keyword>
<feature type="region of interest" description="C-terminal hotdog fold" evidence="10">
    <location>
        <begin position="1158"/>
        <end position="1297"/>
    </location>
</feature>
<keyword evidence="4" id="KW-0597">Phosphoprotein</keyword>
<dbReference type="GO" id="GO:0004315">
    <property type="term" value="F:3-oxoacyl-[acyl-carrier-protein] synthase activity"/>
    <property type="evidence" value="ECO:0007669"/>
    <property type="project" value="InterPro"/>
</dbReference>
<comment type="similarity">
    <text evidence="2">Belongs to the short-chain dehydrogenases/reductases (SDR) family.</text>
</comment>
<dbReference type="InterPro" id="IPR050091">
    <property type="entry name" value="PKS_NRPS_Biosynth_Enz"/>
</dbReference>
<feature type="active site" description="Proton donor; for dehydratase activity" evidence="10">
    <location>
        <position position="1216"/>
    </location>
</feature>
<dbReference type="InterPro" id="IPR001227">
    <property type="entry name" value="Ac_transferase_dom_sf"/>
</dbReference>
<dbReference type="Gene3D" id="3.40.630.30">
    <property type="match status" value="1"/>
</dbReference>
<accession>A0A177NQJ9</accession>
<dbReference type="STRING" id="702114.A1355_04455"/>
<dbReference type="Pfam" id="PF08240">
    <property type="entry name" value="ADH_N"/>
    <property type="match status" value="1"/>
</dbReference>
<evidence type="ECO:0000256" key="9">
    <source>
        <dbReference type="ARBA" id="ARBA00054155"/>
    </source>
</evidence>
<dbReference type="PROSITE" id="PS00012">
    <property type="entry name" value="PHOSPHOPANTETHEINE"/>
    <property type="match status" value="1"/>
</dbReference>
<dbReference type="Pfam" id="PF22621">
    <property type="entry name" value="CurL-like_PKS_C"/>
    <property type="match status" value="1"/>
</dbReference>
<dbReference type="PROSITE" id="PS52004">
    <property type="entry name" value="KS3_2"/>
    <property type="match status" value="1"/>
</dbReference>
<evidence type="ECO:0000256" key="6">
    <source>
        <dbReference type="ARBA" id="ARBA00022857"/>
    </source>
</evidence>
<name>A0A177NQJ9_9GAMM</name>
<dbReference type="InterPro" id="IPR020806">
    <property type="entry name" value="PKS_PP-bd"/>
</dbReference>
<dbReference type="InterPro" id="IPR049552">
    <property type="entry name" value="PKS_DH_N"/>
</dbReference>
<feature type="domain" description="Carrier" evidence="11">
    <location>
        <begin position="2500"/>
        <end position="2578"/>
    </location>
</feature>
<dbReference type="SMART" id="SM00829">
    <property type="entry name" value="PKS_ER"/>
    <property type="match status" value="1"/>
</dbReference>
<feature type="active site" description="Proton acceptor; for dehydratase activity" evidence="10">
    <location>
        <position position="1065"/>
    </location>
</feature>
<dbReference type="InterPro" id="IPR049551">
    <property type="entry name" value="PKS_DH_C"/>
</dbReference>
<dbReference type="PROSITE" id="PS00606">
    <property type="entry name" value="KS3_1"/>
    <property type="match status" value="1"/>
</dbReference>
<dbReference type="SUPFAM" id="SSF55048">
    <property type="entry name" value="Probable ACP-binding domain of malonyl-CoA ACP transacylase"/>
    <property type="match status" value="1"/>
</dbReference>
<evidence type="ECO:0000256" key="8">
    <source>
        <dbReference type="ARBA" id="ARBA00023315"/>
    </source>
</evidence>
<keyword evidence="6" id="KW-0521">NADP</keyword>
<dbReference type="Pfam" id="PF08659">
    <property type="entry name" value="KR"/>
    <property type="match status" value="1"/>
</dbReference>
<evidence type="ECO:0000259" key="13">
    <source>
        <dbReference type="PROSITE" id="PS52019"/>
    </source>
</evidence>
<dbReference type="Pfam" id="PF02801">
    <property type="entry name" value="Ketoacyl-synt_C"/>
    <property type="match status" value="1"/>
</dbReference>
<dbReference type="InterPro" id="IPR013154">
    <property type="entry name" value="ADH-like_N"/>
</dbReference>
<proteinExistence type="inferred from homology"/>
<evidence type="ECO:0000313" key="15">
    <source>
        <dbReference type="Proteomes" id="UP000077628"/>
    </source>
</evidence>
<evidence type="ECO:0000256" key="1">
    <source>
        <dbReference type="ARBA" id="ARBA00005194"/>
    </source>
</evidence>
<dbReference type="GO" id="GO:0031177">
    <property type="term" value="F:phosphopantetheine binding"/>
    <property type="evidence" value="ECO:0007669"/>
    <property type="project" value="InterPro"/>
</dbReference>
<dbReference type="InterPro" id="IPR011032">
    <property type="entry name" value="GroES-like_sf"/>
</dbReference>
<dbReference type="PROSITE" id="PS50075">
    <property type="entry name" value="CARRIER"/>
    <property type="match status" value="2"/>
</dbReference>
<keyword evidence="7" id="KW-0511">Multifunctional enzyme</keyword>
<dbReference type="SUPFAM" id="SSF52151">
    <property type="entry name" value="FabD/lysophospholipase-like"/>
    <property type="match status" value="1"/>
</dbReference>
<dbReference type="SUPFAM" id="SSF47336">
    <property type="entry name" value="ACP-like"/>
    <property type="match status" value="2"/>
</dbReference>
<evidence type="ECO:0000256" key="7">
    <source>
        <dbReference type="ARBA" id="ARBA00023268"/>
    </source>
</evidence>
<dbReference type="PANTHER" id="PTHR43775">
    <property type="entry name" value="FATTY ACID SYNTHASE"/>
    <property type="match status" value="1"/>
</dbReference>
<dbReference type="GO" id="GO:0016491">
    <property type="term" value="F:oxidoreductase activity"/>
    <property type="evidence" value="ECO:0007669"/>
    <property type="project" value="InterPro"/>
</dbReference>
<evidence type="ECO:0000259" key="11">
    <source>
        <dbReference type="PROSITE" id="PS50075"/>
    </source>
</evidence>
<reference evidence="15" key="1">
    <citation type="submission" date="2016-03" db="EMBL/GenBank/DDBJ databases">
        <authorList>
            <person name="Heylen K."/>
            <person name="De Vos P."/>
            <person name="Vekeman B."/>
        </authorList>
    </citation>
    <scope>NUCLEOTIDE SEQUENCE [LARGE SCALE GENOMIC DNA]</scope>
    <source>
        <strain evidence="15">R-45383</strain>
    </source>
</reference>
<dbReference type="InterPro" id="IPR036291">
    <property type="entry name" value="NAD(P)-bd_dom_sf"/>
</dbReference>
<dbReference type="InterPro" id="IPR042104">
    <property type="entry name" value="PKS_dehydratase_sf"/>
</dbReference>
<dbReference type="Gene3D" id="3.30.70.3290">
    <property type="match status" value="1"/>
</dbReference>